<evidence type="ECO:0000313" key="2">
    <source>
        <dbReference type="Proteomes" id="UP000254052"/>
    </source>
</evidence>
<reference evidence="1 2" key="1">
    <citation type="submission" date="2018-06" db="EMBL/GenBank/DDBJ databases">
        <authorList>
            <consortium name="Pathogen Informatics"/>
            <person name="Doyle S."/>
        </authorList>
    </citation>
    <scope>NUCLEOTIDE SEQUENCE [LARGE SCALE GENOMIC DNA]</scope>
    <source>
        <strain evidence="1 2">NCTC9962</strain>
    </source>
</reference>
<evidence type="ECO:0000313" key="1">
    <source>
        <dbReference type="EMBL" id="STL52178.1"/>
    </source>
</evidence>
<dbReference type="PANTHER" id="PTHR32196:SF18">
    <property type="entry name" value="GALACTOSE_METHYL GALACTOSIDE IMPORT PERMEASE PROTEIN MGLC"/>
    <property type="match status" value="1"/>
</dbReference>
<name>A0A377B841_ECOLX</name>
<protein>
    <submittedName>
        <fullName evidence="1">Galactoside ABC transporter, permease protein</fullName>
    </submittedName>
</protein>
<dbReference type="EMBL" id="UGED01000009">
    <property type="protein sequence ID" value="STL52178.1"/>
    <property type="molecule type" value="Genomic_DNA"/>
</dbReference>
<gene>
    <name evidence="1" type="primary">mglC_3</name>
    <name evidence="1" type="ORF">NCTC9962_04019</name>
</gene>
<sequence length="46" mass="4545">MLEAGRIGSATNNLGFMYELDAIAACVVGGVSFSGGWGPVIGVVTG</sequence>
<accession>A0A377B841</accession>
<proteinExistence type="predicted"/>
<dbReference type="PANTHER" id="PTHR32196">
    <property type="entry name" value="ABC TRANSPORTER PERMEASE PROTEIN YPHD-RELATED-RELATED"/>
    <property type="match status" value="1"/>
</dbReference>
<organism evidence="1 2">
    <name type="scientific">Escherichia coli</name>
    <dbReference type="NCBI Taxonomy" id="562"/>
    <lineage>
        <taxon>Bacteria</taxon>
        <taxon>Pseudomonadati</taxon>
        <taxon>Pseudomonadota</taxon>
        <taxon>Gammaproteobacteria</taxon>
        <taxon>Enterobacterales</taxon>
        <taxon>Enterobacteriaceae</taxon>
        <taxon>Escherichia</taxon>
    </lineage>
</organism>
<dbReference type="AlphaFoldDB" id="A0A377B841"/>
<dbReference type="Proteomes" id="UP000254052">
    <property type="component" value="Unassembled WGS sequence"/>
</dbReference>
<dbReference type="GO" id="GO:0005886">
    <property type="term" value="C:plasma membrane"/>
    <property type="evidence" value="ECO:0007669"/>
    <property type="project" value="TreeGrafter"/>
</dbReference>